<evidence type="ECO:0000256" key="1">
    <source>
        <dbReference type="ARBA" id="ARBA00004613"/>
    </source>
</evidence>
<reference evidence="5 6" key="1">
    <citation type="submission" date="2017-03" db="EMBL/GenBank/DDBJ databases">
        <title>Genome of the blue death feigning beetle - Asbolus verrucosus.</title>
        <authorList>
            <person name="Rider S.D."/>
        </authorList>
    </citation>
    <scope>NUCLEOTIDE SEQUENCE [LARGE SCALE GENOMIC DNA]</scope>
    <source>
        <strain evidence="5">Butters</strain>
        <tissue evidence="5">Head and leg muscle</tissue>
    </source>
</reference>
<dbReference type="OrthoDB" id="414826at2759"/>
<comment type="caution">
    <text evidence="5">The sequence shown here is derived from an EMBL/GenBank/DDBJ whole genome shotgun (WGS) entry which is preliminary data.</text>
</comment>
<comment type="subcellular location">
    <subcellularLocation>
        <location evidence="1">Secreted</location>
    </subcellularLocation>
</comment>
<dbReference type="InterPro" id="IPR014044">
    <property type="entry name" value="CAP_dom"/>
</dbReference>
<dbReference type="SUPFAM" id="SSF55797">
    <property type="entry name" value="PR-1-like"/>
    <property type="match status" value="1"/>
</dbReference>
<dbReference type="AlphaFoldDB" id="A0A482VT76"/>
<sequence length="289" mass="31997">MVTVLVLGACLSLQLLLVTATDFNPTKYSYCSAGCLNEDDGTVFMHTACKCNKLEGNRTLISDDIVSFRKTIVEIHNKLRNKLASGGETKNGFPNAANMRVINYDLELEYIANCYAKVIYTGHDKCNRKHNSEYNSGQNIAGSTEKRDDIYVDQVNSWYSEIENVVNPATFIESFALEGHAKPKKMIGHFSQVVWAETSLMGCARVWIPKNPKDHRYASVLICNYAGDDGCGGNVETESVYKAGKPASQCPDGTKRNDKYTSLCGTLEAIPELKPYKKGGNPVHDKDEL</sequence>
<accession>A0A482VT76</accession>
<dbReference type="EMBL" id="QDEB01065330">
    <property type="protein sequence ID" value="RZC36092.1"/>
    <property type="molecule type" value="Genomic_DNA"/>
</dbReference>
<feature type="domain" description="SCP" evidence="4">
    <location>
        <begin position="67"/>
        <end position="237"/>
    </location>
</feature>
<keyword evidence="3" id="KW-0732">Signal</keyword>
<protein>
    <submittedName>
        <fullName evidence="5">Venom allergen 5-like</fullName>
    </submittedName>
</protein>
<name>A0A482VT76_ASBVE</name>
<dbReference type="GO" id="GO:0005576">
    <property type="term" value="C:extracellular region"/>
    <property type="evidence" value="ECO:0007669"/>
    <property type="project" value="UniProtKB-SubCell"/>
</dbReference>
<keyword evidence="6" id="KW-1185">Reference proteome</keyword>
<evidence type="ECO:0000256" key="2">
    <source>
        <dbReference type="ARBA" id="ARBA00022525"/>
    </source>
</evidence>
<dbReference type="Proteomes" id="UP000292052">
    <property type="component" value="Unassembled WGS sequence"/>
</dbReference>
<organism evidence="5 6">
    <name type="scientific">Asbolus verrucosus</name>
    <name type="common">Desert ironclad beetle</name>
    <dbReference type="NCBI Taxonomy" id="1661398"/>
    <lineage>
        <taxon>Eukaryota</taxon>
        <taxon>Metazoa</taxon>
        <taxon>Ecdysozoa</taxon>
        <taxon>Arthropoda</taxon>
        <taxon>Hexapoda</taxon>
        <taxon>Insecta</taxon>
        <taxon>Pterygota</taxon>
        <taxon>Neoptera</taxon>
        <taxon>Endopterygota</taxon>
        <taxon>Coleoptera</taxon>
        <taxon>Polyphaga</taxon>
        <taxon>Cucujiformia</taxon>
        <taxon>Tenebrionidae</taxon>
        <taxon>Pimeliinae</taxon>
        <taxon>Asbolus</taxon>
    </lineage>
</organism>
<keyword evidence="2" id="KW-0964">Secreted</keyword>
<dbReference type="InterPro" id="IPR018244">
    <property type="entry name" value="Allrgn_V5/Tpx1_CS"/>
</dbReference>
<gene>
    <name evidence="5" type="ORF">BDFB_005910</name>
</gene>
<proteinExistence type="predicted"/>
<dbReference type="InterPro" id="IPR001283">
    <property type="entry name" value="CRISP-related"/>
</dbReference>
<evidence type="ECO:0000313" key="6">
    <source>
        <dbReference type="Proteomes" id="UP000292052"/>
    </source>
</evidence>
<dbReference type="SMART" id="SM00198">
    <property type="entry name" value="SCP"/>
    <property type="match status" value="1"/>
</dbReference>
<dbReference type="CDD" id="cd05380">
    <property type="entry name" value="CAP_euk"/>
    <property type="match status" value="1"/>
</dbReference>
<dbReference type="PANTHER" id="PTHR10334">
    <property type="entry name" value="CYSTEINE-RICH SECRETORY PROTEIN-RELATED"/>
    <property type="match status" value="1"/>
</dbReference>
<dbReference type="PROSITE" id="PS01009">
    <property type="entry name" value="CRISP_1"/>
    <property type="match status" value="1"/>
</dbReference>
<dbReference type="Pfam" id="PF00188">
    <property type="entry name" value="CAP"/>
    <property type="match status" value="1"/>
</dbReference>
<dbReference type="InterPro" id="IPR002413">
    <property type="entry name" value="V5_allergen-like"/>
</dbReference>
<dbReference type="InterPro" id="IPR035940">
    <property type="entry name" value="CAP_sf"/>
</dbReference>
<evidence type="ECO:0000313" key="5">
    <source>
        <dbReference type="EMBL" id="RZC36092.1"/>
    </source>
</evidence>
<evidence type="ECO:0000259" key="4">
    <source>
        <dbReference type="SMART" id="SM00198"/>
    </source>
</evidence>
<dbReference type="PRINTS" id="PR00838">
    <property type="entry name" value="V5ALLERGEN"/>
</dbReference>
<feature type="signal peptide" evidence="3">
    <location>
        <begin position="1"/>
        <end position="20"/>
    </location>
</feature>
<feature type="chain" id="PRO_5019725268" evidence="3">
    <location>
        <begin position="21"/>
        <end position="289"/>
    </location>
</feature>
<dbReference type="Gene3D" id="3.40.33.10">
    <property type="entry name" value="CAP"/>
    <property type="match status" value="1"/>
</dbReference>
<evidence type="ECO:0000256" key="3">
    <source>
        <dbReference type="SAM" id="SignalP"/>
    </source>
</evidence>